<reference evidence="1" key="1">
    <citation type="submission" date="2021-01" db="EMBL/GenBank/DDBJ databases">
        <authorList>
            <person name="Corre E."/>
            <person name="Pelletier E."/>
            <person name="Niang G."/>
            <person name="Scheremetjew M."/>
            <person name="Finn R."/>
            <person name="Kale V."/>
            <person name="Holt S."/>
            <person name="Cochrane G."/>
            <person name="Meng A."/>
            <person name="Brown T."/>
            <person name="Cohen L."/>
        </authorList>
    </citation>
    <scope>NUCLEOTIDE SEQUENCE</scope>
    <source>
        <strain evidence="1">CCAP1064/1</strain>
    </source>
</reference>
<name>A0A7S0GNE1_9STRA</name>
<gene>
    <name evidence="1" type="ORF">PINE0816_LOCUS22955</name>
</gene>
<accession>A0A7S0GNE1</accession>
<sequence length="161" mass="19123">MSPRDIEIIVSRFFREDNVKEQSNRDDLITGYMEINLGVTTMQVELCGDTDELVANQKQISESELCNEEKKRDFAACGNFQKKRERAKKRAKACSGRCYLKNTEWFKRNFSRGKLYFNREMSKCSFQCNHEKMRQMLHRNQFLMMSLCAKSNNKKKTRKTF</sequence>
<protein>
    <submittedName>
        <fullName evidence="1">Uncharacterized protein</fullName>
    </submittedName>
</protein>
<proteinExistence type="predicted"/>
<dbReference type="AlphaFoldDB" id="A0A7S0GNE1"/>
<evidence type="ECO:0000313" key="1">
    <source>
        <dbReference type="EMBL" id="CAD8426790.1"/>
    </source>
</evidence>
<organism evidence="1">
    <name type="scientific">Proboscia inermis</name>
    <dbReference type="NCBI Taxonomy" id="420281"/>
    <lineage>
        <taxon>Eukaryota</taxon>
        <taxon>Sar</taxon>
        <taxon>Stramenopiles</taxon>
        <taxon>Ochrophyta</taxon>
        <taxon>Bacillariophyta</taxon>
        <taxon>Coscinodiscophyceae</taxon>
        <taxon>Rhizosoleniophycidae</taxon>
        <taxon>Rhizosoleniales</taxon>
        <taxon>Rhizosoleniaceae</taxon>
        <taxon>Proboscia</taxon>
    </lineage>
</organism>
<dbReference type="EMBL" id="HBEL01049702">
    <property type="protein sequence ID" value="CAD8426790.1"/>
    <property type="molecule type" value="Transcribed_RNA"/>
</dbReference>